<feature type="domain" description="Fibronectin type-III" evidence="22">
    <location>
        <begin position="1578"/>
        <end position="1666"/>
    </location>
</feature>
<evidence type="ECO:0000256" key="7">
    <source>
        <dbReference type="ARBA" id="ARBA00022729"/>
    </source>
</evidence>
<dbReference type="FunFam" id="2.60.40.10:FF:000398">
    <property type="entry name" value="Tenascin C"/>
    <property type="match status" value="1"/>
</dbReference>
<dbReference type="GO" id="GO:0008284">
    <property type="term" value="P:positive regulation of cell population proliferation"/>
    <property type="evidence" value="ECO:0007669"/>
    <property type="project" value="Ensembl"/>
</dbReference>
<feature type="domain" description="Fibronectin type-III" evidence="22">
    <location>
        <begin position="1220"/>
        <end position="1310"/>
    </location>
</feature>
<dbReference type="GO" id="GO:0007528">
    <property type="term" value="P:neuromuscular junction development"/>
    <property type="evidence" value="ECO:0007669"/>
    <property type="project" value="Ensembl"/>
</dbReference>
<dbReference type="InterPro" id="IPR014716">
    <property type="entry name" value="Fibrinogen_a/b/g_C_1"/>
</dbReference>
<keyword evidence="10" id="KW-0654">Proteoglycan</keyword>
<keyword evidence="25" id="KW-1185">Reference proteome</keyword>
<dbReference type="PANTHER" id="PTHR46708:SF1">
    <property type="entry name" value="TENASCIN"/>
    <property type="match status" value="1"/>
</dbReference>
<feature type="signal peptide" evidence="20">
    <location>
        <begin position="1"/>
        <end position="22"/>
    </location>
</feature>
<evidence type="ECO:0000313" key="24">
    <source>
        <dbReference type="Ensembl" id="ENSCLAP00000014756.1"/>
    </source>
</evidence>
<dbReference type="SMART" id="SM00060">
    <property type="entry name" value="FN3"/>
    <property type="match status" value="11"/>
</dbReference>
<dbReference type="FunFam" id="2.60.40.10:FF:000207">
    <property type="entry name" value="Tenascin C"/>
    <property type="match status" value="1"/>
</dbReference>
<dbReference type="FunFam" id="2.10.25.10:FF:000001">
    <property type="entry name" value="Tenascin C"/>
    <property type="match status" value="14"/>
</dbReference>
<dbReference type="GO" id="GO:0005614">
    <property type="term" value="C:interstitial matrix"/>
    <property type="evidence" value="ECO:0007669"/>
    <property type="project" value="Ensembl"/>
</dbReference>
<dbReference type="NCBIfam" id="NF040941">
    <property type="entry name" value="GGGWT_bact"/>
    <property type="match status" value="1"/>
</dbReference>
<evidence type="ECO:0000256" key="11">
    <source>
        <dbReference type="ARBA" id="ARBA00023054"/>
    </source>
</evidence>
<dbReference type="Pfam" id="PF23106">
    <property type="entry name" value="EGF_Teneurin"/>
    <property type="match status" value="2"/>
</dbReference>
<dbReference type="CDD" id="cd00087">
    <property type="entry name" value="FReD"/>
    <property type="match status" value="1"/>
</dbReference>
<protein>
    <recommendedName>
        <fullName evidence="15">Tenascin</fullName>
    </recommendedName>
    <alternativeName>
        <fullName evidence="16">Hexabrachion</fullName>
    </alternativeName>
    <alternativeName>
        <fullName evidence="17">Tenascin-C</fullName>
    </alternativeName>
</protein>
<dbReference type="FunFam" id="2.60.40.10:FF:000611">
    <property type="entry name" value="Tenascin C"/>
    <property type="match status" value="1"/>
</dbReference>
<feature type="domain" description="Fibronectin type-III" evidence="22">
    <location>
        <begin position="895"/>
        <end position="988"/>
    </location>
</feature>
<dbReference type="PROSITE" id="PS00022">
    <property type="entry name" value="EGF_1"/>
    <property type="match status" value="5"/>
</dbReference>
<feature type="domain" description="Fibronectin type-III" evidence="22">
    <location>
        <begin position="1491"/>
        <end position="1577"/>
    </location>
</feature>
<dbReference type="Pfam" id="PF00041">
    <property type="entry name" value="fn3"/>
    <property type="match status" value="10"/>
</dbReference>
<keyword evidence="13" id="KW-0325">Glycoprotein</keyword>
<feature type="compositionally biased region" description="Low complexity" evidence="19">
    <location>
        <begin position="941"/>
        <end position="956"/>
    </location>
</feature>
<feature type="domain" description="EGF-like" evidence="21">
    <location>
        <begin position="435"/>
        <end position="466"/>
    </location>
</feature>
<feature type="domain" description="Fibronectin type-III" evidence="22">
    <location>
        <begin position="625"/>
        <end position="715"/>
    </location>
</feature>
<sequence length="1890" mass="208408">MGAMTRLLLGIFLALLVLPSESGVLKKVIRHKRQSGVNVTLPEENQPVVFNHIYNIKLPMGSQCSVDLESTSGEKDLAPPSEPSESIQEHTVDGENQIVFTHRINIPRRACGCAAAPDVKELLSRLEELELMVSSLREQCTMGTGCCLQPAEGRLDTRPFCSGRGNFSTEGCGCVCEPGWKGPNCSEPECPGNCNLRGQCLEGQCVCEEGFTGEDCSQLACPSDCNDQGRCVDGVCICFEGYAGADCSQEVCPVPCSEEHGRCVDGRCVCQEGFAGDDCNEPLCLNNCYNRGRCVENECVCEEGFTGEDCSELVCPNDCFDRGRCLNGTCYCEEGFTGEDCGTLTCPNDCQGRGRCEEGQCVCDEGFAGADCSEKRCPADCHHRGRCINGQCECDDGFTGLDCGALKCPNDCSGHGHCVNGQCVCDEGYTGEDCSQQRCPNDCHNRGRCIDGKCVCEPGFQGYDCSDMSCPNDCHQHGRCVNGMCVCDDDYTGEDCRDRRCPRDCSNRGRCVDGQCLCEDGFTGPDCAELACPNDCHGQGRCVNGQCVCHEGFTGQDCKERRCPADCHGQGRCVDGQCVCHEGFTGMDCGQRSCLNDCSNLGQCVLGRCICNEGYSGDDCSQVSPPKDLIVTEVTEETVNLAWDNEMRVTEYLVVYTPTHANGLEMQFRVPGDQTSTIIRELEPGVEYFIRVFAILENKKSIPVSARVATYLPAPEGLKFKSIKETSVEVEWDPLDIAFETWEIIFRNMNKEDEGEITKSLRRPETSYQQTGLAPGQEYEISLHIVKNNTRGPGLKRVTTTRLDAPSQIEVKDVTDTTALVTWFKPLAEVDGIELSYGIKDVPGDRTTIDLTHDENQYSIGNLKPDTQYEVSLISRRGDMSSNPAKETFTTGLDAPRNLRRVSQTDSSITLEWRNVKAAIDSYRIKYAPISGGDHAEVDVPKSQQTTTKTTLTGLRPGTEYGIGVSAVKEDRESDPATINAATEIDAPKDLQASETTENSLTLLWKMPLAKFDRYRLNYSLPTGQSVEDQLPRDTTSYVLRGLEPGQEYTILLTAEKGRHKSKPARVKASTEHVPELENLTMTEVGWDGLRLNWGLKAATPYRVSIYGVIRGYRTPVLSAEASTAKEPEIGNLNVSDITPESFNLSWTATDGIFETFTIEIIDSNRLQQMVEYNISGGERTAHISGLPPSTDFIIYLSGLAPSIRTETISATATTEALPLLENLTISDINPYGFTVSWMASENAFESFLVTVVDSGKLLDPQEFTLSGTQRKLELRGLITGIGYEVMISGFTQGHQTKPLRAEVITEAELEVDNLLVSDATPDSFRLSWTADEGMFDSFVLKIRDTKKQFEPQEIILPSPERTRDITNLREATEYEIELYGIRNGRRSQPVSTIATTAMGSPKELIFSDITENTATVSWKAPTAQVESFRITYVPMSGGMPSMVTVDGATREARLVQLIPGVEYLVSVIAMKGFEESEPVSGSLTTALDGPSSLVMANITDSEALAMWQPAIAPVDSYIISYTGERVPEITRTVSGNTAEYALTDLEPATEYTLRIFAEKGPQKSSTITTRFTTDLDAPRDLTASEVQSETALLTWQPPRASITGYLLVYESLDGTLKEVIMGPDTTSYSLTDLSPSTHYTARIQALSGPLRSKLIQTVFTTIGLLYPFPRDCSQAMLNGDTTSGLYTIYLNNDKAQALEVFCDMTSDGGGWIVFLRRKNGREDFYRNWKAYAAGFGDRREEFWLGLDNLSKITAQGQYELRVDLQDHGETAYAVYDRFSVGDAKTRYKLNVEGYSGTAGDSMAYHNGRSFSTYDKDTDSAITNCALSYKGAFWYKNCHRVNLMGRYGDNNHSQGVNWFHWKGHEYSIQFAEMKLRPSNFRNLESRRKRA</sequence>
<dbReference type="FunFam" id="2.60.40.10:FF:000162">
    <property type="entry name" value="Tenascin C"/>
    <property type="match status" value="1"/>
</dbReference>
<comment type="subunit">
    <text evidence="14">Homohexamer; disulfide-linked. A homotrimer may be formed in the triple coiled-coil region and may be stabilized by disulfide rings at both ends. Two of such half-hexabrachions may be disulfide linked within the central globule. Interacts with CSPG4. Interacts (via the 3rd fibronectin type-III domain) with integrin ITGA9:ITGB1.</text>
</comment>
<dbReference type="SMART" id="SM00186">
    <property type="entry name" value="FBG"/>
    <property type="match status" value="1"/>
</dbReference>
<reference evidence="24" key="1">
    <citation type="submission" date="2025-08" db="UniProtKB">
        <authorList>
            <consortium name="Ensembl"/>
        </authorList>
    </citation>
    <scope>IDENTIFICATION</scope>
</reference>
<dbReference type="Pfam" id="PF00147">
    <property type="entry name" value="Fibrinogen_C"/>
    <property type="match status" value="1"/>
</dbReference>
<evidence type="ECO:0000256" key="9">
    <source>
        <dbReference type="ARBA" id="ARBA00022889"/>
    </source>
</evidence>
<feature type="region of interest" description="Disordered" evidence="19">
    <location>
        <begin position="67"/>
        <end position="90"/>
    </location>
</feature>
<dbReference type="SUPFAM" id="SSF49265">
    <property type="entry name" value="Fibronectin type III"/>
    <property type="match status" value="8"/>
</dbReference>
<evidence type="ECO:0000256" key="19">
    <source>
        <dbReference type="SAM" id="MobiDB-lite"/>
    </source>
</evidence>
<dbReference type="GO" id="GO:0045545">
    <property type="term" value="F:syndecan binding"/>
    <property type="evidence" value="ECO:0007669"/>
    <property type="project" value="Ensembl"/>
</dbReference>
<feature type="domain" description="Fibronectin type-III" evidence="22">
    <location>
        <begin position="1401"/>
        <end position="1490"/>
    </location>
</feature>
<evidence type="ECO:0000256" key="4">
    <source>
        <dbReference type="ARBA" id="ARBA00022530"/>
    </source>
</evidence>
<dbReference type="CDD" id="cd00063">
    <property type="entry name" value="FN3"/>
    <property type="match status" value="11"/>
</dbReference>
<dbReference type="Gene3D" id="3.90.215.10">
    <property type="entry name" value="Gamma Fibrinogen, chain A, domain 1"/>
    <property type="match status" value="1"/>
</dbReference>
<dbReference type="GO" id="GO:0050727">
    <property type="term" value="P:regulation of inflammatory response"/>
    <property type="evidence" value="ECO:0007669"/>
    <property type="project" value="Ensembl"/>
</dbReference>
<evidence type="ECO:0000256" key="10">
    <source>
        <dbReference type="ARBA" id="ARBA00022974"/>
    </source>
</evidence>
<dbReference type="PANTHER" id="PTHR46708">
    <property type="entry name" value="TENASCIN"/>
    <property type="match status" value="1"/>
</dbReference>
<dbReference type="FunFam" id="2.60.40.10:FF:000099">
    <property type="entry name" value="Fibronectin 1"/>
    <property type="match status" value="1"/>
</dbReference>
<keyword evidence="5 18" id="KW-0245">EGF-like domain</keyword>
<evidence type="ECO:0000256" key="3">
    <source>
        <dbReference type="ARBA" id="ARBA00022525"/>
    </source>
</evidence>
<dbReference type="InterPro" id="IPR013783">
    <property type="entry name" value="Ig-like_fold"/>
</dbReference>
<evidence type="ECO:0000256" key="18">
    <source>
        <dbReference type="PROSITE-ProRule" id="PRU00076"/>
    </source>
</evidence>
<dbReference type="GO" id="GO:0060740">
    <property type="term" value="P:prostate gland epithelium morphogenesis"/>
    <property type="evidence" value="ECO:0007669"/>
    <property type="project" value="Ensembl"/>
</dbReference>
<dbReference type="Ensembl" id="ENSCLAT00000014915.1">
    <property type="protein sequence ID" value="ENSCLAP00000014756.1"/>
    <property type="gene ID" value="ENSCLAG00000010182.1"/>
</dbReference>
<dbReference type="GO" id="GO:0010628">
    <property type="term" value="P:positive regulation of gene expression"/>
    <property type="evidence" value="ECO:0007669"/>
    <property type="project" value="Ensembl"/>
</dbReference>
<evidence type="ECO:0000256" key="20">
    <source>
        <dbReference type="SAM" id="SignalP"/>
    </source>
</evidence>
<evidence type="ECO:0000256" key="8">
    <source>
        <dbReference type="ARBA" id="ARBA00022737"/>
    </source>
</evidence>
<evidence type="ECO:0000256" key="1">
    <source>
        <dbReference type="ARBA" id="ARBA00004498"/>
    </source>
</evidence>
<dbReference type="FunFam" id="2.60.40.10:FF:000201">
    <property type="entry name" value="Tenascin C"/>
    <property type="match status" value="1"/>
</dbReference>
<evidence type="ECO:0000256" key="14">
    <source>
        <dbReference type="ARBA" id="ARBA00063616"/>
    </source>
</evidence>
<evidence type="ECO:0000256" key="12">
    <source>
        <dbReference type="ARBA" id="ARBA00023157"/>
    </source>
</evidence>
<dbReference type="GO" id="GO:0090733">
    <property type="term" value="C:tenascin complex"/>
    <property type="evidence" value="ECO:0007669"/>
    <property type="project" value="Ensembl"/>
</dbReference>
<evidence type="ECO:0000256" key="5">
    <source>
        <dbReference type="ARBA" id="ARBA00022536"/>
    </source>
</evidence>
<dbReference type="CDD" id="cd00054">
    <property type="entry name" value="EGF_CA"/>
    <property type="match status" value="3"/>
</dbReference>
<dbReference type="GeneTree" id="ENSGT00940000155188"/>
<dbReference type="PROSITE" id="PS51406">
    <property type="entry name" value="FIBRINOGEN_C_2"/>
    <property type="match status" value="1"/>
</dbReference>
<dbReference type="FunFam" id="2.60.40.10:FF:000529">
    <property type="entry name" value="Tenascin C"/>
    <property type="match status" value="1"/>
</dbReference>
<dbReference type="GO" id="GO:0060739">
    <property type="term" value="P:mesenchymal-epithelial cell signaling involved in prostate gland development"/>
    <property type="evidence" value="ECO:0007669"/>
    <property type="project" value="Ensembl"/>
</dbReference>
<keyword evidence="4" id="KW-0272">Extracellular matrix</keyword>
<dbReference type="InterPro" id="IPR050991">
    <property type="entry name" value="ECM_Regulatory_Proteins"/>
</dbReference>
<feature type="disulfide bond" evidence="18">
    <location>
        <begin position="439"/>
        <end position="449"/>
    </location>
</feature>
<evidence type="ECO:0000256" key="17">
    <source>
        <dbReference type="ARBA" id="ARBA00080298"/>
    </source>
</evidence>
<dbReference type="InterPro" id="IPR003961">
    <property type="entry name" value="FN3_dom"/>
</dbReference>
<reference evidence="24" key="2">
    <citation type="submission" date="2025-09" db="UniProtKB">
        <authorList>
            <consortium name="Ensembl"/>
        </authorList>
    </citation>
    <scope>IDENTIFICATION</scope>
</reference>
<feature type="domain" description="Fibronectin type-III" evidence="22">
    <location>
        <begin position="805"/>
        <end position="894"/>
    </location>
</feature>
<dbReference type="FunFam" id="2.60.40.10:FF:000939">
    <property type="entry name" value="Tenascin C"/>
    <property type="match status" value="1"/>
</dbReference>
<keyword evidence="12 18" id="KW-1015">Disulfide bond</keyword>
<dbReference type="InterPro" id="IPR002181">
    <property type="entry name" value="Fibrinogen_a/b/g_C_dom"/>
</dbReference>
<evidence type="ECO:0000259" key="23">
    <source>
        <dbReference type="PROSITE" id="PS51406"/>
    </source>
</evidence>
<evidence type="ECO:0000256" key="15">
    <source>
        <dbReference type="ARBA" id="ARBA00069274"/>
    </source>
</evidence>
<dbReference type="Proteomes" id="UP000694398">
    <property type="component" value="Unassembled WGS sequence"/>
</dbReference>
<dbReference type="PROSITE" id="PS50853">
    <property type="entry name" value="FN3"/>
    <property type="match status" value="10"/>
</dbReference>
<comment type="caution">
    <text evidence="18">Lacks conserved residue(s) required for the propagation of feature annotation.</text>
</comment>
<gene>
    <name evidence="24" type="primary">TNC</name>
</gene>
<feature type="domain" description="Fibronectin type-III" evidence="22">
    <location>
        <begin position="989"/>
        <end position="1077"/>
    </location>
</feature>
<dbReference type="FunFam" id="3.90.215.10:FF:000001">
    <property type="entry name" value="Tenascin isoform 1"/>
    <property type="match status" value="1"/>
</dbReference>
<dbReference type="GO" id="GO:0001558">
    <property type="term" value="P:regulation of cell growth"/>
    <property type="evidence" value="ECO:0007669"/>
    <property type="project" value="Ensembl"/>
</dbReference>
<feature type="domain" description="Fibronectin type-III" evidence="22">
    <location>
        <begin position="1311"/>
        <end position="1400"/>
    </location>
</feature>
<keyword evidence="11" id="KW-0175">Coiled coil</keyword>
<dbReference type="GO" id="GO:0005178">
    <property type="term" value="F:integrin binding"/>
    <property type="evidence" value="ECO:0007669"/>
    <property type="project" value="Ensembl"/>
</dbReference>
<evidence type="ECO:0000259" key="22">
    <source>
        <dbReference type="PROSITE" id="PS50853"/>
    </source>
</evidence>
<dbReference type="InterPro" id="IPR036116">
    <property type="entry name" value="FN3_sf"/>
</dbReference>
<keyword evidence="3" id="KW-0964">Secreted</keyword>
<dbReference type="Gene3D" id="2.60.40.10">
    <property type="entry name" value="Immunoglobulins"/>
    <property type="match status" value="11"/>
</dbReference>
<dbReference type="Gene3D" id="2.20.25.10">
    <property type="match status" value="1"/>
</dbReference>
<keyword evidence="8" id="KW-0677">Repeat</keyword>
<dbReference type="InterPro" id="IPR036056">
    <property type="entry name" value="Fibrinogen-like_C"/>
</dbReference>
<feature type="disulfide bond" evidence="18">
    <location>
        <begin position="456"/>
        <end position="465"/>
    </location>
</feature>
<dbReference type="PROSITE" id="PS01186">
    <property type="entry name" value="EGF_2"/>
    <property type="match status" value="5"/>
</dbReference>
<dbReference type="Pfam" id="PF25024">
    <property type="entry name" value="EGF_TEN"/>
    <property type="match status" value="2"/>
</dbReference>
<feature type="domain" description="Fibronectin type-III" evidence="22">
    <location>
        <begin position="1129"/>
        <end position="1217"/>
    </location>
</feature>
<dbReference type="GO" id="GO:0005604">
    <property type="term" value="C:basement membrane"/>
    <property type="evidence" value="ECO:0007669"/>
    <property type="project" value="Ensembl"/>
</dbReference>
<evidence type="ECO:0000313" key="25">
    <source>
        <dbReference type="Proteomes" id="UP000694398"/>
    </source>
</evidence>
<evidence type="ECO:0000256" key="16">
    <source>
        <dbReference type="ARBA" id="ARBA00079678"/>
    </source>
</evidence>
<dbReference type="SMART" id="SM00181">
    <property type="entry name" value="EGF"/>
    <property type="match status" value="14"/>
</dbReference>
<keyword evidence="7 20" id="KW-0732">Signal</keyword>
<accession>A0A8C2VHI4</accession>
<dbReference type="GO" id="GO:0098966">
    <property type="term" value="C:perisynaptic extracellular matrix"/>
    <property type="evidence" value="ECO:0007669"/>
    <property type="project" value="Ensembl"/>
</dbReference>
<organism evidence="24 25">
    <name type="scientific">Chinchilla lanigera</name>
    <name type="common">Long-tailed chinchilla</name>
    <name type="synonym">Chinchilla villidera</name>
    <dbReference type="NCBI Taxonomy" id="34839"/>
    <lineage>
        <taxon>Eukaryota</taxon>
        <taxon>Metazoa</taxon>
        <taxon>Chordata</taxon>
        <taxon>Craniata</taxon>
        <taxon>Vertebrata</taxon>
        <taxon>Euteleostomi</taxon>
        <taxon>Mammalia</taxon>
        <taxon>Eutheria</taxon>
        <taxon>Euarchontoglires</taxon>
        <taxon>Glires</taxon>
        <taxon>Rodentia</taxon>
        <taxon>Hystricomorpha</taxon>
        <taxon>Chinchillidae</taxon>
        <taxon>Chinchilla</taxon>
    </lineage>
</organism>
<keyword evidence="9" id="KW-0130">Cell adhesion</keyword>
<dbReference type="FunFam" id="2.60.40.10:FF:000610">
    <property type="entry name" value="Tenascin C"/>
    <property type="match status" value="1"/>
</dbReference>
<evidence type="ECO:0000256" key="6">
    <source>
        <dbReference type="ARBA" id="ARBA00022553"/>
    </source>
</evidence>
<dbReference type="Gene3D" id="2.10.25.10">
    <property type="entry name" value="Laminin"/>
    <property type="match status" value="14"/>
</dbReference>
<name>A0A8C2VHI4_CHILA</name>
<dbReference type="GO" id="GO:0005615">
    <property type="term" value="C:extracellular space"/>
    <property type="evidence" value="ECO:0007669"/>
    <property type="project" value="TreeGrafter"/>
</dbReference>
<dbReference type="SUPFAM" id="SSF56496">
    <property type="entry name" value="Fibrinogen C-terminal domain-like"/>
    <property type="match status" value="1"/>
</dbReference>
<feature type="domain" description="EGF-like" evidence="21">
    <location>
        <begin position="280"/>
        <end position="311"/>
    </location>
</feature>
<dbReference type="InterPro" id="IPR000742">
    <property type="entry name" value="EGF"/>
</dbReference>
<evidence type="ECO:0000256" key="13">
    <source>
        <dbReference type="ARBA" id="ARBA00023180"/>
    </source>
</evidence>
<dbReference type="FunFam" id="2.60.40.10:FF:000293">
    <property type="entry name" value="Tenascin C"/>
    <property type="match status" value="1"/>
</dbReference>
<dbReference type="GO" id="GO:0007155">
    <property type="term" value="P:cell adhesion"/>
    <property type="evidence" value="ECO:0007669"/>
    <property type="project" value="UniProtKB-KW"/>
</dbReference>
<proteinExistence type="inferred from homology"/>
<feature type="disulfide bond" evidence="18">
    <location>
        <begin position="284"/>
        <end position="294"/>
    </location>
</feature>
<dbReference type="GO" id="GO:0014012">
    <property type="term" value="P:peripheral nervous system axon regeneration"/>
    <property type="evidence" value="ECO:0007669"/>
    <property type="project" value="Ensembl"/>
</dbReference>
<dbReference type="PROSITE" id="PS50026">
    <property type="entry name" value="EGF_3"/>
    <property type="match status" value="2"/>
</dbReference>
<comment type="subcellular location">
    <subcellularLocation>
        <location evidence="1">Secreted</location>
        <location evidence="1">Extracellular space</location>
        <location evidence="1">Extracellular matrix</location>
    </subcellularLocation>
</comment>
<comment type="similarity">
    <text evidence="2">Belongs to the tenascin family.</text>
</comment>
<evidence type="ECO:0000256" key="2">
    <source>
        <dbReference type="ARBA" id="ARBA00008673"/>
    </source>
</evidence>
<feature type="region of interest" description="Disordered" evidence="19">
    <location>
        <begin position="936"/>
        <end position="956"/>
    </location>
</feature>
<dbReference type="FunFam" id="2.60.40.10:FF:000274">
    <property type="entry name" value="Tenascin C"/>
    <property type="match status" value="1"/>
</dbReference>
<feature type="domain" description="Fibrinogen C-terminal" evidence="23">
    <location>
        <begin position="1664"/>
        <end position="1879"/>
    </location>
</feature>
<evidence type="ECO:0000259" key="21">
    <source>
        <dbReference type="PROSITE" id="PS50026"/>
    </source>
</evidence>
<dbReference type="FunFam" id="2.20.25.10:FF:000006">
    <property type="entry name" value="Tenascin C"/>
    <property type="match status" value="1"/>
</dbReference>
<dbReference type="GO" id="GO:0030155">
    <property type="term" value="P:regulation of cell adhesion"/>
    <property type="evidence" value="ECO:0007669"/>
    <property type="project" value="Ensembl"/>
</dbReference>
<feature type="chain" id="PRO_5034026159" description="Tenascin" evidence="20">
    <location>
        <begin position="23"/>
        <end position="1890"/>
    </location>
</feature>
<feature type="disulfide bond" evidence="18">
    <location>
        <begin position="301"/>
        <end position="310"/>
    </location>
</feature>
<keyword evidence="6" id="KW-0597">Phosphoprotein</keyword>